<dbReference type="Proteomes" id="UP000031512">
    <property type="component" value="Unassembled WGS sequence"/>
</dbReference>
<dbReference type="Pfam" id="PF26188">
    <property type="entry name" value="RESC6"/>
    <property type="match status" value="2"/>
</dbReference>
<proteinExistence type="predicted"/>
<reference evidence="2 3" key="1">
    <citation type="journal article" date="2012" name="BMC Genomics">
        <title>Comparative genomic analysis and phylogenetic position of Theileria equi.</title>
        <authorList>
            <person name="Kappmeyer L.S."/>
            <person name="Thiagarajan M."/>
            <person name="Herndon D.R."/>
            <person name="Ramsay J.D."/>
            <person name="Caler E."/>
            <person name="Djikeng A."/>
            <person name="Gillespie J.J."/>
            <person name="Lau A.O."/>
            <person name="Roalson E.H."/>
            <person name="Silva J.C."/>
            <person name="Silva M.G."/>
            <person name="Suarez C.E."/>
            <person name="Ueti M.W."/>
            <person name="Nene V.M."/>
            <person name="Mealey R.H."/>
            <person name="Knowles D.P."/>
            <person name="Brayton K.A."/>
        </authorList>
    </citation>
    <scope>NUCLEOTIDE SEQUENCE [LARGE SCALE GENOMIC DNA]</scope>
    <source>
        <strain evidence="2 3">WA</strain>
    </source>
</reference>
<dbReference type="GeneID" id="15803254"/>
<feature type="domain" description="RNA-editing substrate-binding complex 6 protein" evidence="1">
    <location>
        <begin position="46"/>
        <end position="264"/>
    </location>
</feature>
<dbReference type="InterPro" id="IPR058917">
    <property type="entry name" value="RESC6_dom"/>
</dbReference>
<dbReference type="GO" id="GO:0044528">
    <property type="term" value="P:regulation of mitochondrial mRNA stability"/>
    <property type="evidence" value="ECO:0007669"/>
    <property type="project" value="TreeGrafter"/>
</dbReference>
<keyword evidence="3" id="KW-1185">Reference proteome</keyword>
<sequence>MYVATCARVHMRIFSGIQTFSTTKGIHRVQRKHESAIVNPKNEESDGKRLVKRVSQLAKSGQTDIQIWRECTTNLIELIDELDIKDISSVLHSYGYMKYRHKKLLELVASKIGENVKTVSTNNVAKILKAYSILKFRSDFLFRLLVPQISMYLQTMSAANAASIFYSYAHLGYYNKNFYAAFQSCFSRLISNLSPYDLTLVLCGYCKVRKGMDEKFLTILACQFCKLIDSYDNKSFSLSVNALSRINFCNHQHVKKLVESEVYTRTSLKTTFSSQSLALILNALSKHTPRPSSLFNHLSRIVVKRIKECDIHSLCLISASFSKVALADAKMFDKIAEAVGRISLQIYPRAIASILYSYGRVKHLHGALVYYFAKHVELYAEEYTCDEIGMILRSLCLLNVRNEEVLTSVAKRIVEGTPDFVPTLFVDSCAHLRSSRAYDEDVDVSINNIPVKVENDVEEQDMKAFNMLQVMDDHDDRASSIENYLGDAKIHSLLWIVQAFAKFSHTNGTVEKCLSKLSNEFVNKMENMTPTIVANFMHALSQLNFRHEECLKMLINEVKDPRRGFKFSQTELRLLYGSLPMFGFVNESVGIYKVDSLILKELKEGEKFIDVVYRVVRQEMDSDVQSLFMQLLKPPIGSVSEEKTADDYVYLHIPEHIRKYVVKQSGDSDAEEPIKTALSEHMDYNFSIN</sequence>
<dbReference type="eggNOG" id="ENOG502SVDA">
    <property type="taxonomic scope" value="Eukaryota"/>
</dbReference>
<name>L1LF71_THEEQ</name>
<dbReference type="KEGG" id="beq:BEWA_039280"/>
<dbReference type="STRING" id="1537102.L1LF71"/>
<evidence type="ECO:0000313" key="2">
    <source>
        <dbReference type="EMBL" id="EKX73890.1"/>
    </source>
</evidence>
<dbReference type="PANTHER" id="PTHR21228">
    <property type="entry name" value="FAST LEU-RICH DOMAIN-CONTAINING"/>
    <property type="match status" value="1"/>
</dbReference>
<dbReference type="AlphaFoldDB" id="L1LF71"/>
<dbReference type="PANTHER" id="PTHR21228:SF40">
    <property type="entry name" value="LD45607P"/>
    <property type="match status" value="1"/>
</dbReference>
<comment type="caution">
    <text evidence="2">The sequence shown here is derived from an EMBL/GenBank/DDBJ whole genome shotgun (WGS) entry which is preliminary data.</text>
</comment>
<dbReference type="GO" id="GO:0035770">
    <property type="term" value="C:ribonucleoprotein granule"/>
    <property type="evidence" value="ECO:0007669"/>
    <property type="project" value="TreeGrafter"/>
</dbReference>
<gene>
    <name evidence="2" type="ORF">BEWA_039280</name>
</gene>
<dbReference type="GO" id="GO:0005759">
    <property type="term" value="C:mitochondrial matrix"/>
    <property type="evidence" value="ECO:0007669"/>
    <property type="project" value="TreeGrafter"/>
</dbReference>
<organism evidence="2 3">
    <name type="scientific">Theileria equi strain WA</name>
    <dbReference type="NCBI Taxonomy" id="1537102"/>
    <lineage>
        <taxon>Eukaryota</taxon>
        <taxon>Sar</taxon>
        <taxon>Alveolata</taxon>
        <taxon>Apicomplexa</taxon>
        <taxon>Aconoidasida</taxon>
        <taxon>Piroplasmida</taxon>
        <taxon>Theileriidae</taxon>
        <taxon>Theileria</taxon>
    </lineage>
</organism>
<dbReference type="RefSeq" id="XP_004833342.1">
    <property type="nucleotide sequence ID" value="XM_004833285.1"/>
</dbReference>
<evidence type="ECO:0000313" key="3">
    <source>
        <dbReference type="Proteomes" id="UP000031512"/>
    </source>
</evidence>
<accession>L1LF71</accession>
<evidence type="ECO:0000259" key="1">
    <source>
        <dbReference type="Pfam" id="PF26188"/>
    </source>
</evidence>
<dbReference type="GO" id="GO:0003723">
    <property type="term" value="F:RNA binding"/>
    <property type="evidence" value="ECO:0007669"/>
    <property type="project" value="TreeGrafter"/>
</dbReference>
<dbReference type="VEuPathDB" id="PiroplasmaDB:BEWA_039280"/>
<protein>
    <recommendedName>
        <fullName evidence="1">RNA-editing substrate-binding complex 6 protein domain-containing protein</fullName>
    </recommendedName>
</protein>
<feature type="domain" description="RNA-editing substrate-binding complex 6 protein" evidence="1">
    <location>
        <begin position="271"/>
        <end position="413"/>
    </location>
</feature>
<dbReference type="InterPro" id="IPR050870">
    <property type="entry name" value="FAST_kinase"/>
</dbReference>
<dbReference type="OrthoDB" id="62798at2759"/>
<dbReference type="GO" id="GO:0000963">
    <property type="term" value="P:mitochondrial RNA processing"/>
    <property type="evidence" value="ECO:0007669"/>
    <property type="project" value="TreeGrafter"/>
</dbReference>
<dbReference type="EMBL" id="ACOU01000002">
    <property type="protein sequence ID" value="EKX73890.1"/>
    <property type="molecule type" value="Genomic_DNA"/>
</dbReference>